<sequence length="1134" mass="125594">MASDEKWYFTKEQLANTPSRKNGINADKELSYRQQAANFIQDMGQRLMVSQLCINTAIVYMHRFYVFHSLTQFHRNSIATAALFLAAKVEEQPRKLEHVIKVAHMCLHRDAPALDPKSEQYQEQAQDLVFNENVLLQTLGFDVAIDHPHTHVVRCCHLVKASKDLAQTSYFMASNSLHLTTMCLQYKPTVVACFCIHLACKWSNWEIPQSNEGKYWFWYVDKTVTTELLAQLTGEFLHIFDKCPSRLKRKINSISASQSPNMPHPSTSSTLFETEPRKLSPSHPDAISLNFPSSSSRSTDSESSVKKSSSSLSGRASVDYREYREKKERERLDREKAASTSSSSLNSDPNKHHSHHHKPGSTSLPNKHSSSSSSSNMKQPAHHNHHQNSRQDAKNVMAQRHSGITSSSNSNQSRDRQRMSRDFNSCNTSGSLSHNHLLDSSLDVSINNYAQESSTIHPPEKLSNMTHKSHESRGADTRHTKQPSQQQKDAKPYVKYADQSRTSRKPLDILEQRSEEVRKIIEKPLPPPKPRAEVIKEEFAAMMLKQPHQPSKYEKPPVPSVNMSQPSSLPNESKMNLLNVGQTAFSIEKSPNAPVSAAQMSHKSMSASSKSNQLMPVKNGSSSSTSSFSLLGNLDDPKSEKRPRHPNERDSQALQAPPPTHKHRSLFSPEKTLTPTPKESLHSQRPKPKQKTSPAVPKLDSMSGQTNSSIGLMSDQKHKTSNNLNPTGFPSQKSREAVENLDSRQQLSDTHAREFSSSFGVHEQFGFGGSRTLDSVQQSKDGKGAGIKSPMELGKSFDGSSDSSFRHDQQHGLSNGLDFAKHEFSTIDPSSFIVKDQPPEQLFSHEMPSSDTMFMRQESQAKVSDFLLFETKKDSKETSLTSMKPERYSPLKSAQSISALLHEPLAPMPSLLQMSNYDKTRQQQSTDDEKQSPDQFHRGKSSESSLPSTVDLSDLGVSSILSSSFSQSSTTATSSASMLAGSITASSVLPATTEEKQKSEHRSKAGTSDSLPAVPIKITIPKDKLNLSSESIGTSSSSSAPTSVPSSSLKIKIPKERLKVTEVSSHQSSQQQQASQVNVTQAPLKIKIRTDGLGRGGSNADGSQALMSQQNQDISRKRERLSDGSDVVNAVCQD</sequence>
<accession>A0ACC2P8U3</accession>
<name>A0ACC2P8U3_9HYME</name>
<organism evidence="1 2">
    <name type="scientific">Eretmocerus hayati</name>
    <dbReference type="NCBI Taxonomy" id="131215"/>
    <lineage>
        <taxon>Eukaryota</taxon>
        <taxon>Metazoa</taxon>
        <taxon>Ecdysozoa</taxon>
        <taxon>Arthropoda</taxon>
        <taxon>Hexapoda</taxon>
        <taxon>Insecta</taxon>
        <taxon>Pterygota</taxon>
        <taxon>Neoptera</taxon>
        <taxon>Endopterygota</taxon>
        <taxon>Hymenoptera</taxon>
        <taxon>Apocrita</taxon>
        <taxon>Proctotrupomorpha</taxon>
        <taxon>Chalcidoidea</taxon>
        <taxon>Aphelinidae</taxon>
        <taxon>Aphelininae</taxon>
        <taxon>Eretmocerus</taxon>
    </lineage>
</organism>
<protein>
    <submittedName>
        <fullName evidence="1">Uncharacterized protein</fullName>
    </submittedName>
</protein>
<comment type="caution">
    <text evidence="1">The sequence shown here is derived from an EMBL/GenBank/DDBJ whole genome shotgun (WGS) entry which is preliminary data.</text>
</comment>
<keyword evidence="2" id="KW-1185">Reference proteome</keyword>
<evidence type="ECO:0000313" key="1">
    <source>
        <dbReference type="EMBL" id="KAJ8679862.1"/>
    </source>
</evidence>
<gene>
    <name evidence="1" type="ORF">QAD02_015649</name>
</gene>
<dbReference type="EMBL" id="CM056742">
    <property type="protein sequence ID" value="KAJ8679862.1"/>
    <property type="molecule type" value="Genomic_DNA"/>
</dbReference>
<proteinExistence type="predicted"/>
<reference evidence="1" key="1">
    <citation type="submission" date="2023-04" db="EMBL/GenBank/DDBJ databases">
        <title>A chromosome-level genome assembly of the parasitoid wasp Eretmocerus hayati.</title>
        <authorList>
            <person name="Zhong Y."/>
            <person name="Liu S."/>
            <person name="Liu Y."/>
        </authorList>
    </citation>
    <scope>NUCLEOTIDE SEQUENCE</scope>
    <source>
        <strain evidence="1">ZJU_SS_LIU_2023</strain>
    </source>
</reference>
<dbReference type="Proteomes" id="UP001239111">
    <property type="component" value="Chromosome 2"/>
</dbReference>
<evidence type="ECO:0000313" key="2">
    <source>
        <dbReference type="Proteomes" id="UP001239111"/>
    </source>
</evidence>